<keyword evidence="1" id="KW-0808">Transferase</keyword>
<dbReference type="EMBL" id="JACHNA010000001">
    <property type="protein sequence ID" value="MBB4735905.1"/>
    <property type="molecule type" value="Genomic_DNA"/>
</dbReference>
<name>A0A7W7GPJ0_9MICC</name>
<dbReference type="Proteomes" id="UP000540191">
    <property type="component" value="Unassembled WGS sequence"/>
</dbReference>
<dbReference type="PANTHER" id="PTHR10285">
    <property type="entry name" value="URIDINE KINASE"/>
    <property type="match status" value="1"/>
</dbReference>
<keyword evidence="1" id="KW-0032">Aminotransferase</keyword>
<reference evidence="1 2" key="1">
    <citation type="submission" date="2020-08" db="EMBL/GenBank/DDBJ databases">
        <title>Sequencing the genomes of 1000 actinobacteria strains.</title>
        <authorList>
            <person name="Klenk H.-P."/>
        </authorList>
    </citation>
    <scope>NUCLEOTIDE SEQUENCE [LARGE SCALE GENOMIC DNA]</scope>
    <source>
        <strain evidence="1 2">DSM 23974</strain>
    </source>
</reference>
<keyword evidence="2" id="KW-1185">Reference proteome</keyword>
<dbReference type="SUPFAM" id="SSF52540">
    <property type="entry name" value="P-loop containing nucleoside triphosphate hydrolases"/>
    <property type="match status" value="1"/>
</dbReference>
<organism evidence="1 2">
    <name type="scientific">Micrococcus cohnii</name>
    <dbReference type="NCBI Taxonomy" id="993416"/>
    <lineage>
        <taxon>Bacteria</taxon>
        <taxon>Bacillati</taxon>
        <taxon>Actinomycetota</taxon>
        <taxon>Actinomycetes</taxon>
        <taxon>Micrococcales</taxon>
        <taxon>Micrococcaceae</taxon>
        <taxon>Micrococcus</taxon>
    </lineage>
</organism>
<evidence type="ECO:0000313" key="2">
    <source>
        <dbReference type="Proteomes" id="UP000540191"/>
    </source>
</evidence>
<sequence length="173" mass="18940">MSSPSAARPVLIGIDGRSGSGKSTLAAALLARLSPHAHVCVLPLESLYPGWDGLAVPLGDHGAYPCALRELTAGRPARWRAWDWHVGTPGPWQTTPVCDVVVCEGVGALCRSARPLLDLTVWLDGDEAERRRRALARDGDLYAPHWRRWAAQEERYLAEHAPRAAADLRLRLE</sequence>
<dbReference type="RefSeq" id="WP_184241502.1">
    <property type="nucleotide sequence ID" value="NZ_JACHNA010000001.1"/>
</dbReference>
<protein>
    <submittedName>
        <fullName evidence="1">Para-aminobenzoate synthetase</fullName>
        <ecNumber evidence="1">2.6.1.85</ecNumber>
    </submittedName>
</protein>
<dbReference type="Gene3D" id="3.40.50.300">
    <property type="entry name" value="P-loop containing nucleotide triphosphate hydrolases"/>
    <property type="match status" value="1"/>
</dbReference>
<evidence type="ECO:0000313" key="1">
    <source>
        <dbReference type="EMBL" id="MBB4735905.1"/>
    </source>
</evidence>
<proteinExistence type="predicted"/>
<dbReference type="GO" id="GO:0046820">
    <property type="term" value="F:4-amino-4-deoxychorismate synthase activity"/>
    <property type="evidence" value="ECO:0007669"/>
    <property type="project" value="UniProtKB-EC"/>
</dbReference>
<comment type="caution">
    <text evidence="1">The sequence shown here is derived from an EMBL/GenBank/DDBJ whole genome shotgun (WGS) entry which is preliminary data.</text>
</comment>
<dbReference type="EC" id="2.6.1.85" evidence="1"/>
<accession>A0A7W7GPJ0</accession>
<dbReference type="AlphaFoldDB" id="A0A7W7GPJ0"/>
<gene>
    <name evidence="1" type="ORF">HDA30_001413</name>
</gene>
<dbReference type="InterPro" id="IPR027417">
    <property type="entry name" value="P-loop_NTPase"/>
</dbReference>